<dbReference type="PANTHER" id="PTHR13710:SF153">
    <property type="entry name" value="RECQ-LIKE DNA HELICASE BLM"/>
    <property type="match status" value="1"/>
</dbReference>
<dbReference type="SUPFAM" id="SSF52540">
    <property type="entry name" value="P-loop containing nucleoside triphosphate hydrolases"/>
    <property type="match status" value="1"/>
</dbReference>
<accession>A0A1J8R6B4</accession>
<dbReference type="GO" id="GO:0003677">
    <property type="term" value="F:DNA binding"/>
    <property type="evidence" value="ECO:0007669"/>
    <property type="project" value="UniProtKB-KW"/>
</dbReference>
<evidence type="ECO:0000256" key="1">
    <source>
        <dbReference type="ARBA" id="ARBA00005446"/>
    </source>
</evidence>
<dbReference type="PANTHER" id="PTHR13710">
    <property type="entry name" value="DNA HELICASE RECQ FAMILY MEMBER"/>
    <property type="match status" value="1"/>
</dbReference>
<evidence type="ECO:0000313" key="6">
    <source>
        <dbReference type="EMBL" id="OJA17298.1"/>
    </source>
</evidence>
<keyword evidence="4" id="KW-0539">Nucleus</keyword>
<dbReference type="GO" id="GO:0005694">
    <property type="term" value="C:chromosome"/>
    <property type="evidence" value="ECO:0007669"/>
    <property type="project" value="TreeGrafter"/>
</dbReference>
<keyword evidence="3" id="KW-0413">Isomerase</keyword>
<evidence type="ECO:0000313" key="7">
    <source>
        <dbReference type="Proteomes" id="UP000183567"/>
    </source>
</evidence>
<dbReference type="GO" id="GO:0005634">
    <property type="term" value="C:nucleus"/>
    <property type="evidence" value="ECO:0007669"/>
    <property type="project" value="TreeGrafter"/>
</dbReference>
<evidence type="ECO:0000256" key="4">
    <source>
        <dbReference type="ARBA" id="ARBA00023242"/>
    </source>
</evidence>
<evidence type="ECO:0000256" key="3">
    <source>
        <dbReference type="ARBA" id="ARBA00023235"/>
    </source>
</evidence>
<dbReference type="GO" id="GO:0000724">
    <property type="term" value="P:double-strand break repair via homologous recombination"/>
    <property type="evidence" value="ECO:0007669"/>
    <property type="project" value="TreeGrafter"/>
</dbReference>
<dbReference type="Gene3D" id="3.40.50.300">
    <property type="entry name" value="P-loop containing nucleotide triphosphate hydrolases"/>
    <property type="match status" value="1"/>
</dbReference>
<dbReference type="InterPro" id="IPR027417">
    <property type="entry name" value="P-loop_NTPase"/>
</dbReference>
<dbReference type="STRING" id="180088.A0A1J8R6B4"/>
<protein>
    <recommendedName>
        <fullName evidence="5">DEAD/DEAH-box helicase domain-containing protein</fullName>
    </recommendedName>
</protein>
<comment type="similarity">
    <text evidence="1">Belongs to the helicase family. RecQ subfamily.</text>
</comment>
<evidence type="ECO:0000259" key="5">
    <source>
        <dbReference type="Pfam" id="PF00270"/>
    </source>
</evidence>
<sequence>MRKRKIYHIETSNGHDLAWMANPTPCNKHRNNNTVNAAGDHEAREWQLDAAEAFLSGLNCTILAGTGFGKSLPFTMPSFMKTDDVLIILAPLNSLEEEDQARRCDKMGLSAIAVNHETYSEDVHASLLRREYQVIYTSPEMVIENLRFNGLLRS</sequence>
<keyword evidence="7" id="KW-1185">Reference proteome</keyword>
<gene>
    <name evidence="6" type="ORF">AZE42_11756</name>
</gene>
<dbReference type="GO" id="GO:0043138">
    <property type="term" value="F:3'-5' DNA helicase activity"/>
    <property type="evidence" value="ECO:0007669"/>
    <property type="project" value="TreeGrafter"/>
</dbReference>
<dbReference type="InterPro" id="IPR011545">
    <property type="entry name" value="DEAD/DEAH_box_helicase_dom"/>
</dbReference>
<dbReference type="GO" id="GO:0005524">
    <property type="term" value="F:ATP binding"/>
    <property type="evidence" value="ECO:0007669"/>
    <property type="project" value="InterPro"/>
</dbReference>
<reference evidence="6 7" key="1">
    <citation type="submission" date="2016-03" db="EMBL/GenBank/DDBJ databases">
        <title>Comparative genomics of the ectomycorrhizal sister species Rhizopogon vinicolor and Rhizopogon vesiculosus (Basidiomycota: Boletales) reveals a divergence of the mating type B locus.</title>
        <authorList>
            <person name="Mujic A.B."/>
            <person name="Kuo A."/>
            <person name="Tritt A."/>
            <person name="Lipzen A."/>
            <person name="Chen C."/>
            <person name="Johnson J."/>
            <person name="Sharma A."/>
            <person name="Barry K."/>
            <person name="Grigoriev I.V."/>
            <person name="Spatafora J.W."/>
        </authorList>
    </citation>
    <scope>NUCLEOTIDE SEQUENCE [LARGE SCALE GENOMIC DNA]</scope>
    <source>
        <strain evidence="6 7">AM-OR11-056</strain>
    </source>
</reference>
<keyword evidence="2" id="KW-0238">DNA-binding</keyword>
<dbReference type="Pfam" id="PF00270">
    <property type="entry name" value="DEAD"/>
    <property type="match status" value="1"/>
</dbReference>
<dbReference type="Proteomes" id="UP000183567">
    <property type="component" value="Unassembled WGS sequence"/>
</dbReference>
<dbReference type="GO" id="GO:0009378">
    <property type="term" value="F:four-way junction helicase activity"/>
    <property type="evidence" value="ECO:0007669"/>
    <property type="project" value="TreeGrafter"/>
</dbReference>
<name>A0A1J8R6B4_9AGAM</name>
<dbReference type="EMBL" id="LVVM01002110">
    <property type="protein sequence ID" value="OJA17298.1"/>
    <property type="molecule type" value="Genomic_DNA"/>
</dbReference>
<dbReference type="GO" id="GO:0005737">
    <property type="term" value="C:cytoplasm"/>
    <property type="evidence" value="ECO:0007669"/>
    <property type="project" value="TreeGrafter"/>
</dbReference>
<organism evidence="6 7">
    <name type="scientific">Rhizopogon vesiculosus</name>
    <dbReference type="NCBI Taxonomy" id="180088"/>
    <lineage>
        <taxon>Eukaryota</taxon>
        <taxon>Fungi</taxon>
        <taxon>Dikarya</taxon>
        <taxon>Basidiomycota</taxon>
        <taxon>Agaricomycotina</taxon>
        <taxon>Agaricomycetes</taxon>
        <taxon>Agaricomycetidae</taxon>
        <taxon>Boletales</taxon>
        <taxon>Suillineae</taxon>
        <taxon>Rhizopogonaceae</taxon>
        <taxon>Rhizopogon</taxon>
    </lineage>
</organism>
<comment type="caution">
    <text evidence="6">The sequence shown here is derived from an EMBL/GenBank/DDBJ whole genome shotgun (WGS) entry which is preliminary data.</text>
</comment>
<evidence type="ECO:0000256" key="2">
    <source>
        <dbReference type="ARBA" id="ARBA00023125"/>
    </source>
</evidence>
<feature type="domain" description="DEAD/DEAH-box helicase" evidence="5">
    <location>
        <begin position="46"/>
        <end position="146"/>
    </location>
</feature>
<dbReference type="OrthoDB" id="2499463at2759"/>
<proteinExistence type="inferred from homology"/>
<dbReference type="AlphaFoldDB" id="A0A1J8R6B4"/>